<name>A0ABQ1ZI47_9BACL</name>
<evidence type="ECO:0000313" key="1">
    <source>
        <dbReference type="EMBL" id="GGH67730.1"/>
    </source>
</evidence>
<reference evidence="2" key="1">
    <citation type="journal article" date="2019" name="Int. J. Syst. Evol. Microbiol.">
        <title>The Global Catalogue of Microorganisms (GCM) 10K type strain sequencing project: providing services to taxonomists for standard genome sequencing and annotation.</title>
        <authorList>
            <consortium name="The Broad Institute Genomics Platform"/>
            <consortium name="The Broad Institute Genome Sequencing Center for Infectious Disease"/>
            <person name="Wu L."/>
            <person name="Ma J."/>
        </authorList>
    </citation>
    <scope>NUCLEOTIDE SEQUENCE [LARGE SCALE GENOMIC DNA]</scope>
    <source>
        <strain evidence="2">CCM 8702</strain>
    </source>
</reference>
<dbReference type="InterPro" id="IPR046342">
    <property type="entry name" value="CBS_dom_sf"/>
</dbReference>
<dbReference type="Proteomes" id="UP000605427">
    <property type="component" value="Unassembled WGS sequence"/>
</dbReference>
<dbReference type="RefSeq" id="WP_172237538.1">
    <property type="nucleotide sequence ID" value="NZ_BMDD01000001.1"/>
</dbReference>
<evidence type="ECO:0000313" key="2">
    <source>
        <dbReference type="Proteomes" id="UP000605427"/>
    </source>
</evidence>
<gene>
    <name evidence="1" type="ORF">GCM10007362_01030</name>
</gene>
<dbReference type="EMBL" id="BMDD01000001">
    <property type="protein sequence ID" value="GGH67730.1"/>
    <property type="molecule type" value="Genomic_DNA"/>
</dbReference>
<accession>A0ABQ1ZI47</accession>
<protein>
    <recommendedName>
        <fullName evidence="3">CBS domain-containing protein</fullName>
    </recommendedName>
</protein>
<comment type="caution">
    <text evidence="1">The sequence shown here is derived from an EMBL/GenBank/DDBJ whole genome shotgun (WGS) entry which is preliminary data.</text>
</comment>
<evidence type="ECO:0008006" key="3">
    <source>
        <dbReference type="Google" id="ProtNLM"/>
    </source>
</evidence>
<organism evidence="1 2">
    <name type="scientific">Saccharibacillus endophyticus</name>
    <dbReference type="NCBI Taxonomy" id="2060666"/>
    <lineage>
        <taxon>Bacteria</taxon>
        <taxon>Bacillati</taxon>
        <taxon>Bacillota</taxon>
        <taxon>Bacilli</taxon>
        <taxon>Bacillales</taxon>
        <taxon>Paenibacillaceae</taxon>
        <taxon>Saccharibacillus</taxon>
    </lineage>
</organism>
<keyword evidence="2" id="KW-1185">Reference proteome</keyword>
<dbReference type="SUPFAM" id="SSF54631">
    <property type="entry name" value="CBS-domain pair"/>
    <property type="match status" value="1"/>
</dbReference>
<proteinExistence type="predicted"/>
<sequence length="148" mass="16580">MTAIRQHTIRQFGVNSSEQMEPLMMGIGLSAAPALILPDTATCGETQRLLLEQPQAACIVVCDRKQRPVGLVMSDAFYIQMNAEYEPEHLYELSISRLMNLHPLKVDFATPPGIVRERAESRPSRTRKDAIVVTREGEFFGVILPENL</sequence>